<evidence type="ECO:0000313" key="2">
    <source>
        <dbReference type="EMBL" id="THG14167.1"/>
    </source>
</evidence>
<comment type="caution">
    <text evidence="2">The sequence shown here is derived from an EMBL/GenBank/DDBJ whole genome shotgun (WGS) entry which is preliminary data.</text>
</comment>
<accession>A0A4V3WNX1</accession>
<dbReference type="Proteomes" id="UP000306102">
    <property type="component" value="Unassembled WGS sequence"/>
</dbReference>
<evidence type="ECO:0000313" key="3">
    <source>
        <dbReference type="Proteomes" id="UP000306102"/>
    </source>
</evidence>
<name>A0A4V3WNX1_CAMSN</name>
<sequence>MRIQLRGFLVVQIMEACGFFYWYDPPICPRGRQVLPKLVDKVSNLEEMVTEIARLKEDVQTYRRRQKWITYSTSSLLMVAAGVDFLLVDALCGGYCCCPCCPPVDVSPDIASDLNPMKVCRVLTY</sequence>
<reference evidence="2 3" key="1">
    <citation type="journal article" date="2018" name="Proc. Natl. Acad. Sci. U.S.A.">
        <title>Draft genome sequence of Camellia sinensis var. sinensis provides insights into the evolution of the tea genome and tea quality.</title>
        <authorList>
            <person name="Wei C."/>
            <person name="Yang H."/>
            <person name="Wang S."/>
            <person name="Zhao J."/>
            <person name="Liu C."/>
            <person name="Gao L."/>
            <person name="Xia E."/>
            <person name="Lu Y."/>
            <person name="Tai Y."/>
            <person name="She G."/>
            <person name="Sun J."/>
            <person name="Cao H."/>
            <person name="Tong W."/>
            <person name="Gao Q."/>
            <person name="Li Y."/>
            <person name="Deng W."/>
            <person name="Jiang X."/>
            <person name="Wang W."/>
            <person name="Chen Q."/>
            <person name="Zhang S."/>
            <person name="Li H."/>
            <person name="Wu J."/>
            <person name="Wang P."/>
            <person name="Li P."/>
            <person name="Shi C."/>
            <person name="Zheng F."/>
            <person name="Jian J."/>
            <person name="Huang B."/>
            <person name="Shan D."/>
            <person name="Shi M."/>
            <person name="Fang C."/>
            <person name="Yue Y."/>
            <person name="Li F."/>
            <person name="Li D."/>
            <person name="Wei S."/>
            <person name="Han B."/>
            <person name="Jiang C."/>
            <person name="Yin Y."/>
            <person name="Xia T."/>
            <person name="Zhang Z."/>
            <person name="Bennetzen J.L."/>
            <person name="Zhao S."/>
            <person name="Wan X."/>
        </authorList>
    </citation>
    <scope>NUCLEOTIDE SEQUENCE [LARGE SCALE GENOMIC DNA]</scope>
    <source>
        <strain evidence="3">cv. Shuchazao</strain>
        <tissue evidence="2">Leaf</tissue>
    </source>
</reference>
<dbReference type="AlphaFoldDB" id="A0A4V3WNX1"/>
<organism evidence="2 3">
    <name type="scientific">Camellia sinensis var. sinensis</name>
    <name type="common">China tea</name>
    <dbReference type="NCBI Taxonomy" id="542762"/>
    <lineage>
        <taxon>Eukaryota</taxon>
        <taxon>Viridiplantae</taxon>
        <taxon>Streptophyta</taxon>
        <taxon>Embryophyta</taxon>
        <taxon>Tracheophyta</taxon>
        <taxon>Spermatophyta</taxon>
        <taxon>Magnoliopsida</taxon>
        <taxon>eudicotyledons</taxon>
        <taxon>Gunneridae</taxon>
        <taxon>Pentapetalae</taxon>
        <taxon>asterids</taxon>
        <taxon>Ericales</taxon>
        <taxon>Theaceae</taxon>
        <taxon>Camellia</taxon>
    </lineage>
</organism>
<proteinExistence type="predicted"/>
<evidence type="ECO:0000256" key="1">
    <source>
        <dbReference type="SAM" id="Coils"/>
    </source>
</evidence>
<dbReference type="EMBL" id="SDRB02005515">
    <property type="protein sequence ID" value="THG14167.1"/>
    <property type="molecule type" value="Genomic_DNA"/>
</dbReference>
<gene>
    <name evidence="2" type="ORF">TEA_000743</name>
</gene>
<protein>
    <submittedName>
        <fullName evidence="2">Uncharacterized protein</fullName>
    </submittedName>
</protein>
<feature type="coiled-coil region" evidence="1">
    <location>
        <begin position="38"/>
        <end position="65"/>
    </location>
</feature>
<keyword evidence="1" id="KW-0175">Coiled coil</keyword>
<keyword evidence="3" id="KW-1185">Reference proteome</keyword>